<accession>A0A383VEM6</accession>
<proteinExistence type="inferred from homology"/>
<evidence type="ECO:0000313" key="13">
    <source>
        <dbReference type="EMBL" id="SZX62826.1"/>
    </source>
</evidence>
<dbReference type="Pfam" id="PF00069">
    <property type="entry name" value="Pkinase"/>
    <property type="match status" value="1"/>
</dbReference>
<dbReference type="PROSITE" id="PS50011">
    <property type="entry name" value="PROTEIN_KINASE_DOM"/>
    <property type="match status" value="1"/>
</dbReference>
<feature type="region of interest" description="Disordered" evidence="11">
    <location>
        <begin position="30"/>
        <end position="71"/>
    </location>
</feature>
<evidence type="ECO:0000256" key="1">
    <source>
        <dbReference type="ARBA" id="ARBA00010886"/>
    </source>
</evidence>
<protein>
    <recommendedName>
        <fullName evidence="2">non-specific serine/threonine protein kinase</fullName>
        <ecNumber evidence="2">2.7.11.1</ecNumber>
    </recommendedName>
</protein>
<dbReference type="PROSITE" id="PS00107">
    <property type="entry name" value="PROTEIN_KINASE_ATP"/>
    <property type="match status" value="1"/>
</dbReference>
<feature type="compositionally biased region" description="Polar residues" evidence="11">
    <location>
        <begin position="37"/>
        <end position="50"/>
    </location>
</feature>
<feature type="region of interest" description="Disordered" evidence="11">
    <location>
        <begin position="386"/>
        <end position="406"/>
    </location>
</feature>
<dbReference type="InterPro" id="IPR011009">
    <property type="entry name" value="Kinase-like_dom_sf"/>
</dbReference>
<keyword evidence="5 10" id="KW-0547">Nucleotide-binding</keyword>
<comment type="catalytic activity">
    <reaction evidence="9">
        <text>L-seryl-[protein] + ATP = O-phospho-L-seryl-[protein] + ADP + H(+)</text>
        <dbReference type="Rhea" id="RHEA:17989"/>
        <dbReference type="Rhea" id="RHEA-COMP:9863"/>
        <dbReference type="Rhea" id="RHEA-COMP:11604"/>
        <dbReference type="ChEBI" id="CHEBI:15378"/>
        <dbReference type="ChEBI" id="CHEBI:29999"/>
        <dbReference type="ChEBI" id="CHEBI:30616"/>
        <dbReference type="ChEBI" id="CHEBI:83421"/>
        <dbReference type="ChEBI" id="CHEBI:456216"/>
        <dbReference type="EC" id="2.7.11.1"/>
    </reaction>
</comment>
<evidence type="ECO:0000256" key="8">
    <source>
        <dbReference type="ARBA" id="ARBA00047899"/>
    </source>
</evidence>
<evidence type="ECO:0000256" key="5">
    <source>
        <dbReference type="ARBA" id="ARBA00022741"/>
    </source>
</evidence>
<dbReference type="SUPFAM" id="SSF56112">
    <property type="entry name" value="Protein kinase-like (PK-like)"/>
    <property type="match status" value="1"/>
</dbReference>
<evidence type="ECO:0000256" key="3">
    <source>
        <dbReference type="ARBA" id="ARBA00022527"/>
    </source>
</evidence>
<dbReference type="Gene3D" id="1.10.510.10">
    <property type="entry name" value="Transferase(Phosphotransferase) domain 1"/>
    <property type="match status" value="1"/>
</dbReference>
<dbReference type="GO" id="GO:0004674">
    <property type="term" value="F:protein serine/threonine kinase activity"/>
    <property type="evidence" value="ECO:0007669"/>
    <property type="project" value="UniProtKB-KW"/>
</dbReference>
<feature type="domain" description="Protein kinase" evidence="12">
    <location>
        <begin position="90"/>
        <end position="352"/>
    </location>
</feature>
<feature type="region of interest" description="Disordered" evidence="11">
    <location>
        <begin position="522"/>
        <end position="603"/>
    </location>
</feature>
<dbReference type="PANTHER" id="PTHR44899:SF6">
    <property type="entry name" value="SERINE_THREONINE PROTEIN KINASE"/>
    <property type="match status" value="1"/>
</dbReference>
<dbReference type="InterPro" id="IPR051131">
    <property type="entry name" value="NEK_Ser/Thr_kinase_NIMA"/>
</dbReference>
<evidence type="ECO:0000256" key="11">
    <source>
        <dbReference type="SAM" id="MobiDB-lite"/>
    </source>
</evidence>
<organism evidence="13 14">
    <name type="scientific">Tetradesmus obliquus</name>
    <name type="common">Green alga</name>
    <name type="synonym">Acutodesmus obliquus</name>
    <dbReference type="NCBI Taxonomy" id="3088"/>
    <lineage>
        <taxon>Eukaryota</taxon>
        <taxon>Viridiplantae</taxon>
        <taxon>Chlorophyta</taxon>
        <taxon>core chlorophytes</taxon>
        <taxon>Chlorophyceae</taxon>
        <taxon>CS clade</taxon>
        <taxon>Sphaeropleales</taxon>
        <taxon>Scenedesmaceae</taxon>
        <taxon>Tetradesmus</taxon>
    </lineage>
</organism>
<dbReference type="EC" id="2.7.11.1" evidence="2"/>
<evidence type="ECO:0000313" key="14">
    <source>
        <dbReference type="Proteomes" id="UP000256970"/>
    </source>
</evidence>
<evidence type="ECO:0000256" key="4">
    <source>
        <dbReference type="ARBA" id="ARBA00022679"/>
    </source>
</evidence>
<evidence type="ECO:0000256" key="2">
    <source>
        <dbReference type="ARBA" id="ARBA00012513"/>
    </source>
</evidence>
<reference evidence="13 14" key="1">
    <citation type="submission" date="2016-10" db="EMBL/GenBank/DDBJ databases">
        <authorList>
            <person name="Cai Z."/>
        </authorList>
    </citation>
    <scope>NUCLEOTIDE SEQUENCE [LARGE SCALE GENOMIC DNA]</scope>
</reference>
<dbReference type="FunFam" id="1.10.510.10:FF:000571">
    <property type="entry name" value="Maternal embryonic leucine zipper kinase"/>
    <property type="match status" value="1"/>
</dbReference>
<dbReference type="PANTHER" id="PTHR44899">
    <property type="entry name" value="CAMK FAMILY PROTEIN KINASE"/>
    <property type="match status" value="1"/>
</dbReference>
<dbReference type="FunFam" id="3.30.200.20:FF:000097">
    <property type="entry name" value="Probable serine/threonine-protein kinase nek1"/>
    <property type="match status" value="1"/>
</dbReference>
<sequence length="671" mass="70007">MDPMEVDRAAFRRQSIGTLTGWQLLAQSVEQTKDDAASSSTKQQHDQQAAKSRPQRSSSGGSDMSEDSGGGHVAQALVQPRPHQWLYKEYKIQDEIGSGGFGRVCRARRLTDGKVVVVKEIKTTSLSAKQKAATMDEVEVLAKFNHPNIVKYHDCFMDDAYINIVMEYCNAGDLTGLLKQRAGQRLPEPEIMSLFVQICLALVYVHSAGVLHRDLKCSNVLITSAPGFSGMPLLKLGDFGVAKISGPESSMASTIVGTPQYLSPEMCDNKPYGKKSDVWALGCILYELCTLTKAFDLGNGGISGIILKIIRGTYTPLPECYSAEMKALVGSMLQTDPNARPLVSEILEMPYVRQHLQSYLEWARNVPEAHPEVLLTSLGEQYKRGAASSSSSNLGKASTSSQPASSPRAAAAAAAAAPAGDGSGSSEAAAAASSSCAAAAAVPSPQLAAAAAGSDAASAAHPAAAAVEPPVQKGAAVEAAVSGPLSELMTFQRPARAPNARHSIDVGSMNSRTSAAYNMLAAEQQPPPPPQQQRQVPSWLEQQQQPAEAGSGGLPQQPLQRAPGGSNGSSGSAGSGGSTVTTGLWGQPLQSDTANGSRDSSKVSIAQEQMEGLKRLRGLKARMSVPFGWTEAGGSSSSGSGGAQPGSGGAALTTLLSMDCETHVSHCAAML</sequence>
<evidence type="ECO:0000256" key="10">
    <source>
        <dbReference type="PROSITE-ProRule" id="PRU10141"/>
    </source>
</evidence>
<keyword evidence="3" id="KW-0723">Serine/threonine-protein kinase</keyword>
<dbReference type="SMART" id="SM00220">
    <property type="entry name" value="S_TKc"/>
    <property type="match status" value="1"/>
</dbReference>
<evidence type="ECO:0000256" key="7">
    <source>
        <dbReference type="ARBA" id="ARBA00022840"/>
    </source>
</evidence>
<dbReference type="InterPro" id="IPR008271">
    <property type="entry name" value="Ser/Thr_kinase_AS"/>
</dbReference>
<evidence type="ECO:0000259" key="12">
    <source>
        <dbReference type="PROSITE" id="PS50011"/>
    </source>
</evidence>
<keyword evidence="7 10" id="KW-0067">ATP-binding</keyword>
<dbReference type="AlphaFoldDB" id="A0A383VEM6"/>
<dbReference type="Proteomes" id="UP000256970">
    <property type="component" value="Unassembled WGS sequence"/>
</dbReference>
<dbReference type="InterPro" id="IPR017441">
    <property type="entry name" value="Protein_kinase_ATP_BS"/>
</dbReference>
<gene>
    <name evidence="13" type="ORF">BQ4739_LOCUS3407</name>
</gene>
<keyword evidence="4" id="KW-0808">Transferase</keyword>
<comment type="similarity">
    <text evidence="1">Belongs to the protein kinase superfamily. NEK Ser/Thr protein kinase family. NIMA subfamily.</text>
</comment>
<keyword evidence="6" id="KW-0418">Kinase</keyword>
<feature type="compositionally biased region" description="Gly residues" evidence="11">
    <location>
        <begin position="565"/>
        <end position="577"/>
    </location>
</feature>
<feature type="compositionally biased region" description="Polar residues" evidence="11">
    <location>
        <begin position="588"/>
        <end position="603"/>
    </location>
</feature>
<dbReference type="InterPro" id="IPR000719">
    <property type="entry name" value="Prot_kinase_dom"/>
</dbReference>
<keyword evidence="14" id="KW-1185">Reference proteome</keyword>
<name>A0A383VEM6_TETOB</name>
<evidence type="ECO:0000256" key="9">
    <source>
        <dbReference type="ARBA" id="ARBA00048679"/>
    </source>
</evidence>
<comment type="catalytic activity">
    <reaction evidence="8">
        <text>L-threonyl-[protein] + ATP = O-phospho-L-threonyl-[protein] + ADP + H(+)</text>
        <dbReference type="Rhea" id="RHEA:46608"/>
        <dbReference type="Rhea" id="RHEA-COMP:11060"/>
        <dbReference type="Rhea" id="RHEA-COMP:11605"/>
        <dbReference type="ChEBI" id="CHEBI:15378"/>
        <dbReference type="ChEBI" id="CHEBI:30013"/>
        <dbReference type="ChEBI" id="CHEBI:30616"/>
        <dbReference type="ChEBI" id="CHEBI:61977"/>
        <dbReference type="ChEBI" id="CHEBI:456216"/>
        <dbReference type="EC" id="2.7.11.1"/>
    </reaction>
</comment>
<evidence type="ECO:0000256" key="6">
    <source>
        <dbReference type="ARBA" id="ARBA00022777"/>
    </source>
</evidence>
<dbReference type="STRING" id="3088.A0A383VEM6"/>
<dbReference type="PROSITE" id="PS00108">
    <property type="entry name" value="PROTEIN_KINASE_ST"/>
    <property type="match status" value="1"/>
</dbReference>
<dbReference type="EMBL" id="FNXT01000266">
    <property type="protein sequence ID" value="SZX62826.1"/>
    <property type="molecule type" value="Genomic_DNA"/>
</dbReference>
<feature type="binding site" evidence="10">
    <location>
        <position position="119"/>
    </location>
    <ligand>
        <name>ATP</name>
        <dbReference type="ChEBI" id="CHEBI:30616"/>
    </ligand>
</feature>
<dbReference type="GO" id="GO:0005524">
    <property type="term" value="F:ATP binding"/>
    <property type="evidence" value="ECO:0007669"/>
    <property type="project" value="UniProtKB-UniRule"/>
</dbReference>
<dbReference type="CDD" id="cd08215">
    <property type="entry name" value="STKc_Nek"/>
    <property type="match status" value="1"/>
</dbReference>